<feature type="region of interest" description="Disordered" evidence="1">
    <location>
        <begin position="124"/>
        <end position="148"/>
    </location>
</feature>
<comment type="caution">
    <text evidence="2">The sequence shown here is derived from an EMBL/GenBank/DDBJ whole genome shotgun (WGS) entry which is preliminary data.</text>
</comment>
<sequence>MTIVAQFSWDDIASPDFGNPARVAWREAVAEIAEKAKATLPECNGRVEKATAIVLNGDVELLEGGKAKVASQSNGQTVYHIANGECDCNDYPKAPSNWCKHRIARGVHVRALALAKAKLDAGANGQATAQGQDAPAQPSGPVETPQGVPPRHVVVIQGKPFVKFAGLLQMAHERGLVALTADWTYNDAELSLAHAVATFQDGRRFEESGDATQASVNRKVAVHFRRVALTRAKARVLRDALGVDLVAVEELADSE</sequence>
<dbReference type="Proteomes" id="UP000712673">
    <property type="component" value="Unassembled WGS sequence"/>
</dbReference>
<evidence type="ECO:0008006" key="4">
    <source>
        <dbReference type="Google" id="ProtNLM"/>
    </source>
</evidence>
<dbReference type="EMBL" id="VGLS01000329">
    <property type="protein sequence ID" value="MBM3224445.1"/>
    <property type="molecule type" value="Genomic_DNA"/>
</dbReference>
<gene>
    <name evidence="2" type="ORF">FJZ47_11670</name>
</gene>
<dbReference type="AlphaFoldDB" id="A0A938B493"/>
<protein>
    <recommendedName>
        <fullName evidence="4">SWIM-type domain-containing protein</fullName>
    </recommendedName>
</protein>
<organism evidence="2 3">
    <name type="scientific">Tectimicrobiota bacterium</name>
    <dbReference type="NCBI Taxonomy" id="2528274"/>
    <lineage>
        <taxon>Bacteria</taxon>
        <taxon>Pseudomonadati</taxon>
        <taxon>Nitrospinota/Tectimicrobiota group</taxon>
        <taxon>Candidatus Tectimicrobiota</taxon>
    </lineage>
</organism>
<evidence type="ECO:0000313" key="2">
    <source>
        <dbReference type="EMBL" id="MBM3224445.1"/>
    </source>
</evidence>
<evidence type="ECO:0000313" key="3">
    <source>
        <dbReference type="Proteomes" id="UP000712673"/>
    </source>
</evidence>
<feature type="compositionally biased region" description="Low complexity" evidence="1">
    <location>
        <begin position="124"/>
        <end position="134"/>
    </location>
</feature>
<proteinExistence type="predicted"/>
<reference evidence="2" key="1">
    <citation type="submission" date="2019-03" db="EMBL/GenBank/DDBJ databases">
        <title>Lake Tanganyika Metagenome-Assembled Genomes (MAGs).</title>
        <authorList>
            <person name="Tran P."/>
        </authorList>
    </citation>
    <scope>NUCLEOTIDE SEQUENCE</scope>
    <source>
        <strain evidence="2">K_DeepCast_65m_m2_066</strain>
    </source>
</reference>
<evidence type="ECO:0000256" key="1">
    <source>
        <dbReference type="SAM" id="MobiDB-lite"/>
    </source>
</evidence>
<accession>A0A938B493</accession>
<name>A0A938B493_UNCTE</name>